<gene>
    <name evidence="6" type="ORF">PROSTU_00966</name>
</gene>
<feature type="domain" description="HTH lysR-type" evidence="5">
    <location>
        <begin position="1"/>
        <end position="58"/>
    </location>
</feature>
<dbReference type="Pfam" id="PF00126">
    <property type="entry name" value="HTH_1"/>
    <property type="match status" value="1"/>
</dbReference>
<dbReference type="InterPro" id="IPR036388">
    <property type="entry name" value="WH-like_DNA-bd_sf"/>
</dbReference>
<dbReference type="PROSITE" id="PS50931">
    <property type="entry name" value="HTH_LYSR"/>
    <property type="match status" value="1"/>
</dbReference>
<dbReference type="PANTHER" id="PTHR30346">
    <property type="entry name" value="TRANSCRIPTIONAL DUAL REGULATOR HCAR-RELATED"/>
    <property type="match status" value="1"/>
</dbReference>
<accession>A0AA86YN85</accession>
<keyword evidence="4" id="KW-0804">Transcription</keyword>
<dbReference type="PRINTS" id="PR00039">
    <property type="entry name" value="HTHLYSR"/>
</dbReference>
<reference evidence="7" key="1">
    <citation type="submission" date="2008-04" db="EMBL/GenBank/DDBJ databases">
        <title>Draft genome sequence of Providencia stuartii (ATCC 25827).</title>
        <authorList>
            <person name="Sudarsanam P."/>
            <person name="Ley R."/>
            <person name="Guruge J."/>
            <person name="Turnbaugh P.J."/>
            <person name="Mahowald M."/>
            <person name="Liep D."/>
            <person name="Gordon J."/>
        </authorList>
    </citation>
    <scope>NUCLEOTIDE SEQUENCE [LARGE SCALE GENOMIC DNA]</scope>
    <source>
        <strain evidence="7">ATCC 25827</strain>
    </source>
</reference>
<dbReference type="GO" id="GO:0003677">
    <property type="term" value="F:DNA binding"/>
    <property type="evidence" value="ECO:0007669"/>
    <property type="project" value="UniProtKB-KW"/>
</dbReference>
<dbReference type="GO" id="GO:0032993">
    <property type="term" value="C:protein-DNA complex"/>
    <property type="evidence" value="ECO:0007669"/>
    <property type="project" value="TreeGrafter"/>
</dbReference>
<dbReference type="InterPro" id="IPR000847">
    <property type="entry name" value="LysR_HTH_N"/>
</dbReference>
<dbReference type="AlphaFoldDB" id="A0AA86YN85"/>
<dbReference type="PANTHER" id="PTHR30346:SF28">
    <property type="entry name" value="HTH-TYPE TRANSCRIPTIONAL REGULATOR CYNR"/>
    <property type="match status" value="1"/>
</dbReference>
<dbReference type="SUPFAM" id="SSF53850">
    <property type="entry name" value="Periplasmic binding protein-like II"/>
    <property type="match status" value="1"/>
</dbReference>
<name>A0AA86YN85_PROST</name>
<evidence type="ECO:0000256" key="1">
    <source>
        <dbReference type="ARBA" id="ARBA00009437"/>
    </source>
</evidence>
<dbReference type="InterPro" id="IPR036390">
    <property type="entry name" value="WH_DNA-bd_sf"/>
</dbReference>
<comment type="similarity">
    <text evidence="1">Belongs to the LysR transcriptional regulatory family.</text>
</comment>
<evidence type="ECO:0000256" key="2">
    <source>
        <dbReference type="ARBA" id="ARBA00023015"/>
    </source>
</evidence>
<dbReference type="GO" id="GO:0003700">
    <property type="term" value="F:DNA-binding transcription factor activity"/>
    <property type="evidence" value="ECO:0007669"/>
    <property type="project" value="InterPro"/>
</dbReference>
<dbReference type="Pfam" id="PF03466">
    <property type="entry name" value="LysR_substrate"/>
    <property type="match status" value="1"/>
</dbReference>
<sequence length="301" mass="33889">MDTRLLRAFVVLADTANYHTAASQLCITQPALTKQIKLLEQQLSITLFERGRHGAQLTENGRKLLPFAQQVLSQAELLLNRASELSTQFPKSIHVGFGISTFQEASFFVARLREHLKQTTIYFDDMPSDIMSQKLENHQLQVAFLRRPEIAFSTDFTVHPLKQETLALAISTSQLSDDPVKQLLIKHPYLSLRKERGSGLSHQIERFLGQQGISLEPVQEASDIQTIIALVAAGVGVSLVPYSSRHISRHDVAFIPIEDSPSAMWNIDVVWSLALPKPWQNTIMTLLKETMLRFNHSPSLK</sequence>
<evidence type="ECO:0000259" key="5">
    <source>
        <dbReference type="PROSITE" id="PS50931"/>
    </source>
</evidence>
<dbReference type="InterPro" id="IPR005119">
    <property type="entry name" value="LysR_subst-bd"/>
</dbReference>
<dbReference type="CDD" id="cd08414">
    <property type="entry name" value="PBP2_LTTR_aromatics_like"/>
    <property type="match status" value="1"/>
</dbReference>
<proteinExistence type="inferred from homology"/>
<keyword evidence="2" id="KW-0805">Transcription regulation</keyword>
<reference evidence="6 7" key="3">
    <citation type="submission" date="2008-05" db="EMBL/GenBank/DDBJ databases">
        <authorList>
            <person name="Fulton L."/>
            <person name="Clifton S."/>
            <person name="Fulton B."/>
            <person name="Xu J."/>
            <person name="Minx P."/>
            <person name="Pepin K.H."/>
            <person name="Johnson M."/>
            <person name="Thiruvilangam P."/>
            <person name="Bhonagiri V."/>
            <person name="Nash W.E."/>
            <person name="Mardis E.R."/>
            <person name="Wilson R.K."/>
        </authorList>
    </citation>
    <scope>NUCLEOTIDE SEQUENCE [LARGE SCALE GENOMIC DNA]</scope>
    <source>
        <strain evidence="6 7">ATCC 25827</strain>
    </source>
</reference>
<dbReference type="RefSeq" id="WP_004917362.1">
    <property type="nucleotide sequence ID" value="NZ_DS607662.1"/>
</dbReference>
<dbReference type="SUPFAM" id="SSF46785">
    <property type="entry name" value="Winged helix' DNA-binding domain"/>
    <property type="match status" value="1"/>
</dbReference>
<protein>
    <submittedName>
        <fullName evidence="6">Transcriptional regulator, LysR family</fullName>
    </submittedName>
</protein>
<organism evidence="6 7">
    <name type="scientific">Providencia stuartii ATCC 25827</name>
    <dbReference type="NCBI Taxonomy" id="471874"/>
    <lineage>
        <taxon>Bacteria</taxon>
        <taxon>Pseudomonadati</taxon>
        <taxon>Pseudomonadota</taxon>
        <taxon>Gammaproteobacteria</taxon>
        <taxon>Enterobacterales</taxon>
        <taxon>Morganellaceae</taxon>
        <taxon>Providencia</taxon>
    </lineage>
</organism>
<dbReference type="Gene3D" id="1.10.10.10">
    <property type="entry name" value="Winged helix-like DNA-binding domain superfamily/Winged helix DNA-binding domain"/>
    <property type="match status" value="1"/>
</dbReference>
<evidence type="ECO:0000256" key="4">
    <source>
        <dbReference type="ARBA" id="ARBA00023163"/>
    </source>
</evidence>
<evidence type="ECO:0000313" key="7">
    <source>
        <dbReference type="Proteomes" id="UP000004506"/>
    </source>
</evidence>
<dbReference type="Proteomes" id="UP000004506">
    <property type="component" value="Unassembled WGS sequence"/>
</dbReference>
<comment type="caution">
    <text evidence="6">The sequence shown here is derived from an EMBL/GenBank/DDBJ whole genome shotgun (WGS) entry which is preliminary data.</text>
</comment>
<evidence type="ECO:0000313" key="6">
    <source>
        <dbReference type="EMBL" id="EDU60985.1"/>
    </source>
</evidence>
<reference evidence="7" key="2">
    <citation type="submission" date="2008-04" db="EMBL/GenBank/DDBJ databases">
        <title>Draft genome sequence of Providencia stuartii(ATCC 25827).</title>
        <authorList>
            <person name="Sudarsanam P."/>
            <person name="Ley R."/>
            <person name="Guruge J."/>
            <person name="Turnbaugh P.J."/>
            <person name="Mahowald M."/>
            <person name="Liep D."/>
            <person name="Gordon J."/>
        </authorList>
    </citation>
    <scope>NUCLEOTIDE SEQUENCE [LARGE SCALE GENOMIC DNA]</scope>
    <source>
        <strain evidence="7">ATCC 25827</strain>
    </source>
</reference>
<evidence type="ECO:0000256" key="3">
    <source>
        <dbReference type="ARBA" id="ARBA00023125"/>
    </source>
</evidence>
<dbReference type="EMBL" id="ABJD02000085">
    <property type="protein sequence ID" value="EDU60985.1"/>
    <property type="molecule type" value="Genomic_DNA"/>
</dbReference>
<keyword evidence="3" id="KW-0238">DNA-binding</keyword>
<dbReference type="Gene3D" id="3.40.190.10">
    <property type="entry name" value="Periplasmic binding protein-like II"/>
    <property type="match status" value="2"/>
</dbReference>